<dbReference type="InterPro" id="IPR048454">
    <property type="entry name" value="YetF_N"/>
</dbReference>
<dbReference type="Proteomes" id="UP000694308">
    <property type="component" value="Unassembled WGS sequence"/>
</dbReference>
<feature type="transmembrane region" description="Helical" evidence="1">
    <location>
        <begin position="33"/>
        <end position="53"/>
    </location>
</feature>
<evidence type="ECO:0000313" key="5">
    <source>
        <dbReference type="Proteomes" id="UP000694308"/>
    </source>
</evidence>
<evidence type="ECO:0000259" key="3">
    <source>
        <dbReference type="Pfam" id="PF20730"/>
    </source>
</evidence>
<keyword evidence="5" id="KW-1185">Reference proteome</keyword>
<keyword evidence="1" id="KW-1133">Transmembrane helix</keyword>
<comment type="caution">
    <text evidence="4">The sequence shown here is derived from an EMBL/GenBank/DDBJ whole genome shotgun (WGS) entry which is preliminary data.</text>
</comment>
<dbReference type="PANTHER" id="PTHR34582:SF7">
    <property type="entry name" value="UPF0702 TRANSMEMBRANE PROTEIN YDFS"/>
    <property type="match status" value="1"/>
</dbReference>
<dbReference type="Pfam" id="PF04239">
    <property type="entry name" value="DUF421"/>
    <property type="match status" value="1"/>
</dbReference>
<evidence type="ECO:0000313" key="4">
    <source>
        <dbReference type="EMBL" id="MBV7276128.1"/>
    </source>
</evidence>
<keyword evidence="1" id="KW-0812">Transmembrane</keyword>
<proteinExistence type="predicted"/>
<organism evidence="4 5">
    <name type="scientific">Clostridium thailandense</name>
    <dbReference type="NCBI Taxonomy" id="2794346"/>
    <lineage>
        <taxon>Bacteria</taxon>
        <taxon>Bacillati</taxon>
        <taxon>Bacillota</taxon>
        <taxon>Clostridia</taxon>
        <taxon>Eubacteriales</taxon>
        <taxon>Clostridiaceae</taxon>
        <taxon>Clostridium</taxon>
    </lineage>
</organism>
<keyword evidence="1" id="KW-0472">Membrane</keyword>
<feature type="transmembrane region" description="Helical" evidence="1">
    <location>
        <begin position="6"/>
        <end position="26"/>
    </location>
</feature>
<evidence type="ECO:0000259" key="2">
    <source>
        <dbReference type="Pfam" id="PF04239"/>
    </source>
</evidence>
<feature type="domain" description="YetF C-terminal" evidence="2">
    <location>
        <begin position="82"/>
        <end position="214"/>
    </location>
</feature>
<name>A0A949U0K2_9CLOT</name>
<sequence>MSEALIVFVRGIIGFFTLLIFARVLGKQQISQLTFFDYVLGITIGSTASTLTTDLTSSAWAHWVGLLTWAVICFGIQWATLKSKTISTYIDGEPTIVVMDGKIMEDAMKKMRFRLSDLLEQLRDKDVFDLKEVQFAVMEKDGQLSVLKKPEYLPVTPKDMNLYTGPGGLSITLIYDGTIIPKNLKVIKKDKEWLTDELRKKGITDVSEVFMASIDKTNKLYIDMYKDRRNTKSTK</sequence>
<dbReference type="PANTHER" id="PTHR34582">
    <property type="entry name" value="UPF0702 TRANSMEMBRANE PROTEIN YCAP"/>
    <property type="match status" value="1"/>
</dbReference>
<evidence type="ECO:0000256" key="1">
    <source>
        <dbReference type="SAM" id="Phobius"/>
    </source>
</evidence>
<dbReference type="RefSeq" id="WP_218323172.1">
    <property type="nucleotide sequence ID" value="NZ_JAEEGC010000158.1"/>
</dbReference>
<protein>
    <submittedName>
        <fullName evidence="4">DUF421 domain-containing protein</fullName>
    </submittedName>
</protein>
<dbReference type="AlphaFoldDB" id="A0A949U0K2"/>
<feature type="transmembrane region" description="Helical" evidence="1">
    <location>
        <begin position="59"/>
        <end position="81"/>
    </location>
</feature>
<dbReference type="InterPro" id="IPR007353">
    <property type="entry name" value="DUF421"/>
</dbReference>
<dbReference type="EMBL" id="JAEEGC010000158">
    <property type="protein sequence ID" value="MBV7276128.1"/>
    <property type="molecule type" value="Genomic_DNA"/>
</dbReference>
<dbReference type="Pfam" id="PF20730">
    <property type="entry name" value="YetF_N"/>
    <property type="match status" value="1"/>
</dbReference>
<feature type="domain" description="YetF-like N-terminal transmembrane" evidence="3">
    <location>
        <begin position="8"/>
        <end position="77"/>
    </location>
</feature>
<reference evidence="4" key="1">
    <citation type="submission" date="2020-12" db="EMBL/GenBank/DDBJ databases">
        <title>Clostridium thailandense sp. nov., a novel acetogenic bacterium isolated from peat land soil in Thailand.</title>
        <authorList>
            <person name="Chaikitkaew S."/>
            <person name="Birkeland N.K."/>
        </authorList>
    </citation>
    <scope>NUCLEOTIDE SEQUENCE</scope>
    <source>
        <strain evidence="4">PL3</strain>
    </source>
</reference>
<gene>
    <name evidence="4" type="ORF">I6U48_24900</name>
</gene>
<accession>A0A949U0K2</accession>